<keyword evidence="3" id="KW-1185">Reference proteome</keyword>
<feature type="region of interest" description="Disordered" evidence="1">
    <location>
        <begin position="270"/>
        <end position="292"/>
    </location>
</feature>
<dbReference type="Proteomes" id="UP000198825">
    <property type="component" value="Chromosome I"/>
</dbReference>
<name>A0A1H2ME27_9ACTN</name>
<sequence>MFDPAVEVATVAQLSARIAAAHTALVEAECEELVLAAAWADAHYLDPDGTRQHEYGPVVERSVAWGGDGCPQVSEHCALELGALRGTGGTSARMLIADALDVRHRLPRLWALVTAGSVRQWQARAVAQATHALAWEQAVEVDTRLCGFLPLLPWARFRRLLTAAVLEADPEAARQREQAAATSVGVWAFDGEHGLKTLVAKAASGDVTWFLAVVDRIADLLALEGDRDDADARRAKAVGVLAQPAKALALLLAHAGDADRQTGEAEPLLPADLVEPDPRPDPSLDLTVPSRLGSATDPTAVARLARAARPRVVLHLHLSDTTVRAGEGLVRPEHGEALTLAQVREWLADTGCSVTVRPVVDPVTTAPVDAYEVPGRLRDALVLRNPVDVFPFGQATSRTLDADHTVPFVPLETGGPPGQTGLHNLGPLTRHHHRAVTNGRWRRRQPVEGTYLYRSPTGFLFAVTNHGTLRLGRSAFTDALWDLGATGETQQEGVPTAA</sequence>
<protein>
    <recommendedName>
        <fullName evidence="4">DUF222 domain-containing protein</fullName>
    </recommendedName>
</protein>
<evidence type="ECO:0008006" key="4">
    <source>
        <dbReference type="Google" id="ProtNLM"/>
    </source>
</evidence>
<gene>
    <name evidence="2" type="ORF">SAMN04488544_1855</name>
</gene>
<evidence type="ECO:0000256" key="1">
    <source>
        <dbReference type="SAM" id="MobiDB-lite"/>
    </source>
</evidence>
<organism evidence="2 3">
    <name type="scientific">Microlunatus sagamiharensis</name>
    <dbReference type="NCBI Taxonomy" id="546874"/>
    <lineage>
        <taxon>Bacteria</taxon>
        <taxon>Bacillati</taxon>
        <taxon>Actinomycetota</taxon>
        <taxon>Actinomycetes</taxon>
        <taxon>Propionibacteriales</taxon>
        <taxon>Propionibacteriaceae</taxon>
        <taxon>Microlunatus</taxon>
    </lineage>
</organism>
<dbReference type="AlphaFoldDB" id="A0A1H2ME27"/>
<proteinExistence type="predicted"/>
<evidence type="ECO:0000313" key="3">
    <source>
        <dbReference type="Proteomes" id="UP000198825"/>
    </source>
</evidence>
<dbReference type="RefSeq" id="WP_091074172.1">
    <property type="nucleotide sequence ID" value="NZ_LT629799.1"/>
</dbReference>
<dbReference type="STRING" id="546874.SAMN04488544_1855"/>
<dbReference type="EMBL" id="LT629799">
    <property type="protein sequence ID" value="SDU91198.1"/>
    <property type="molecule type" value="Genomic_DNA"/>
</dbReference>
<accession>A0A1H2ME27</accession>
<dbReference type="OrthoDB" id="3778721at2"/>
<reference evidence="3" key="1">
    <citation type="submission" date="2016-10" db="EMBL/GenBank/DDBJ databases">
        <authorList>
            <person name="Varghese N."/>
            <person name="Submissions S."/>
        </authorList>
    </citation>
    <scope>NUCLEOTIDE SEQUENCE [LARGE SCALE GENOMIC DNA]</scope>
    <source>
        <strain evidence="3">DSM 21743</strain>
    </source>
</reference>
<evidence type="ECO:0000313" key="2">
    <source>
        <dbReference type="EMBL" id="SDU91198.1"/>
    </source>
</evidence>